<dbReference type="Proteomes" id="UP001215712">
    <property type="component" value="Unassembled WGS sequence"/>
</dbReference>
<dbReference type="Pfam" id="PF10281">
    <property type="entry name" value="Ish1"/>
    <property type="match status" value="1"/>
</dbReference>
<evidence type="ECO:0008006" key="3">
    <source>
        <dbReference type="Google" id="ProtNLM"/>
    </source>
</evidence>
<sequence>MPATTPLDRAMNSKNLFLGFAGMVTAVAAWSIWGTDVFPAESDPKGDPETWTVEDMKRWLRARGLLPSETATREELLERVKANLRIPRSSNTPATKS</sequence>
<evidence type="ECO:0000313" key="2">
    <source>
        <dbReference type="Proteomes" id="UP001215712"/>
    </source>
</evidence>
<accession>A0AAD6HT96</accession>
<proteinExistence type="predicted"/>
<reference evidence="1" key="2">
    <citation type="submission" date="2023-01" db="EMBL/GenBank/DDBJ databases">
        <authorList>
            <person name="Petersen C."/>
        </authorList>
    </citation>
    <scope>NUCLEOTIDE SEQUENCE</scope>
    <source>
        <strain evidence="1">IBT 17514</strain>
    </source>
</reference>
<dbReference type="InterPro" id="IPR018803">
    <property type="entry name" value="Ish1/Msc1-like"/>
</dbReference>
<dbReference type="AlphaFoldDB" id="A0AAD6HT96"/>
<gene>
    <name evidence="1" type="ORF">N7493_003163</name>
</gene>
<protein>
    <recommendedName>
        <fullName evidence="3">STE24 endopeptidase</fullName>
    </recommendedName>
</protein>
<evidence type="ECO:0000313" key="1">
    <source>
        <dbReference type="EMBL" id="KAJ5734377.1"/>
    </source>
</evidence>
<keyword evidence="2" id="KW-1185">Reference proteome</keyword>
<comment type="caution">
    <text evidence="1">The sequence shown here is derived from an EMBL/GenBank/DDBJ whole genome shotgun (WGS) entry which is preliminary data.</text>
</comment>
<name>A0AAD6HT96_9EURO</name>
<dbReference type="EMBL" id="JAQJAN010000003">
    <property type="protein sequence ID" value="KAJ5734377.1"/>
    <property type="molecule type" value="Genomic_DNA"/>
</dbReference>
<reference evidence="1" key="1">
    <citation type="journal article" date="2023" name="IMA Fungus">
        <title>Comparative genomic study of the Penicillium genus elucidates a diverse pangenome and 15 lateral gene transfer events.</title>
        <authorList>
            <person name="Petersen C."/>
            <person name="Sorensen T."/>
            <person name="Nielsen M.R."/>
            <person name="Sondergaard T.E."/>
            <person name="Sorensen J.L."/>
            <person name="Fitzpatrick D.A."/>
            <person name="Frisvad J.C."/>
            <person name="Nielsen K.L."/>
        </authorList>
    </citation>
    <scope>NUCLEOTIDE SEQUENCE</scope>
    <source>
        <strain evidence="1">IBT 17514</strain>
    </source>
</reference>
<organism evidence="1 2">
    <name type="scientific">Penicillium malachiteum</name>
    <dbReference type="NCBI Taxonomy" id="1324776"/>
    <lineage>
        <taxon>Eukaryota</taxon>
        <taxon>Fungi</taxon>
        <taxon>Dikarya</taxon>
        <taxon>Ascomycota</taxon>
        <taxon>Pezizomycotina</taxon>
        <taxon>Eurotiomycetes</taxon>
        <taxon>Eurotiomycetidae</taxon>
        <taxon>Eurotiales</taxon>
        <taxon>Aspergillaceae</taxon>
        <taxon>Penicillium</taxon>
    </lineage>
</organism>